<organism evidence="1 2">
    <name type="scientific">Angustibacter luteus</name>
    <dbReference type="NCBI Taxonomy" id="658456"/>
    <lineage>
        <taxon>Bacteria</taxon>
        <taxon>Bacillati</taxon>
        <taxon>Actinomycetota</taxon>
        <taxon>Actinomycetes</taxon>
        <taxon>Kineosporiales</taxon>
        <taxon>Kineosporiaceae</taxon>
    </lineage>
</organism>
<proteinExistence type="predicted"/>
<evidence type="ECO:0000313" key="2">
    <source>
        <dbReference type="Proteomes" id="UP001596189"/>
    </source>
</evidence>
<dbReference type="Proteomes" id="UP001596189">
    <property type="component" value="Unassembled WGS sequence"/>
</dbReference>
<dbReference type="EMBL" id="JBHSRD010000003">
    <property type="protein sequence ID" value="MFC6006980.1"/>
    <property type="molecule type" value="Genomic_DNA"/>
</dbReference>
<name>A0ABW1JCV5_9ACTN</name>
<dbReference type="RefSeq" id="WP_345718442.1">
    <property type="nucleotide sequence ID" value="NZ_BAABFP010000008.1"/>
</dbReference>
<accession>A0ABW1JCV5</accession>
<protein>
    <submittedName>
        <fullName evidence="1">Uncharacterized protein</fullName>
    </submittedName>
</protein>
<reference evidence="2" key="1">
    <citation type="journal article" date="2019" name="Int. J. Syst. Evol. Microbiol.">
        <title>The Global Catalogue of Microorganisms (GCM) 10K type strain sequencing project: providing services to taxonomists for standard genome sequencing and annotation.</title>
        <authorList>
            <consortium name="The Broad Institute Genomics Platform"/>
            <consortium name="The Broad Institute Genome Sequencing Center for Infectious Disease"/>
            <person name="Wu L."/>
            <person name="Ma J."/>
        </authorList>
    </citation>
    <scope>NUCLEOTIDE SEQUENCE [LARGE SCALE GENOMIC DNA]</scope>
    <source>
        <strain evidence="2">KACC 14249</strain>
    </source>
</reference>
<sequence>MTEITRAEVFDQLRRVIAWEIEAQVGVRRAVDEMPPLIADSLLDFFDITMKPGVDLSGLD</sequence>
<evidence type="ECO:0000313" key="1">
    <source>
        <dbReference type="EMBL" id="MFC6006980.1"/>
    </source>
</evidence>
<keyword evidence="2" id="KW-1185">Reference proteome</keyword>
<comment type="caution">
    <text evidence="1">The sequence shown here is derived from an EMBL/GenBank/DDBJ whole genome shotgun (WGS) entry which is preliminary data.</text>
</comment>
<gene>
    <name evidence="1" type="ORF">ACFQDO_07535</name>
</gene>